<dbReference type="OrthoDB" id="10250354at2759"/>
<evidence type="ECO:0000313" key="6">
    <source>
        <dbReference type="Proteomes" id="UP000053477"/>
    </source>
</evidence>
<protein>
    <recommendedName>
        <fullName evidence="4">J domain-containing protein</fullName>
    </recommendedName>
</protein>
<dbReference type="STRING" id="27342.A0A0H2S269"/>
<feature type="transmembrane region" description="Helical" evidence="3">
    <location>
        <begin position="190"/>
        <end position="210"/>
    </location>
</feature>
<organism evidence="5 6">
    <name type="scientific">Schizopora paradoxa</name>
    <dbReference type="NCBI Taxonomy" id="27342"/>
    <lineage>
        <taxon>Eukaryota</taxon>
        <taxon>Fungi</taxon>
        <taxon>Dikarya</taxon>
        <taxon>Basidiomycota</taxon>
        <taxon>Agaricomycotina</taxon>
        <taxon>Agaricomycetes</taxon>
        <taxon>Hymenochaetales</taxon>
        <taxon>Schizoporaceae</taxon>
        <taxon>Schizopora</taxon>
    </lineage>
</organism>
<dbReference type="GO" id="GO:0051787">
    <property type="term" value="F:misfolded protein binding"/>
    <property type="evidence" value="ECO:0007669"/>
    <property type="project" value="TreeGrafter"/>
</dbReference>
<dbReference type="GO" id="GO:0036503">
    <property type="term" value="P:ERAD pathway"/>
    <property type="evidence" value="ECO:0007669"/>
    <property type="project" value="TreeGrafter"/>
</dbReference>
<evidence type="ECO:0000256" key="1">
    <source>
        <dbReference type="ARBA" id="ARBA00023186"/>
    </source>
</evidence>
<sequence length="436" mass="49034">MLSSTASALLGVAGWSYIPDFATRHCLNFFHHILRSRGHPIPQPGSRAWIQHYRYTFAAVVLGYLVYNLVEASRTAPANFFQIVGVSPNADETTLTKAFRAFARVNHPDRVGKQGEELFMQVRTAYESLKDPTTRFAYERFGPDVLNWRDCKTAKEYLKKGLLQGLGFYISSAIILLLMSSFMKASAVAFWRYVLLFALLASELTLLVGYDTVHFLNVLFPYRVAFQHVLFLHQLFMFFSIALSRVFPVLFPESGGIDPMDERTYKPFLDRLAMLAQTADREVSRMLHTELHSMQGSKSTSSFSNITPCQPTDVDMDELSREMENMIVEHQLRLEAPIRPVWDAAVQRGRESFVAMQQRAQRRPPPLRQGSRSPVKGGLPSPPGGSVSPEIPFKELVPNGHAPEPLDSSEQSKMPSPVPSRPPSRTQSPSRPASSL</sequence>
<keyword evidence="1" id="KW-0143">Chaperone</keyword>
<keyword evidence="6" id="KW-1185">Reference proteome</keyword>
<dbReference type="PANTHER" id="PTHR44360:SF1">
    <property type="entry name" value="DNAJ HOMOLOG SUBFAMILY B MEMBER 9"/>
    <property type="match status" value="1"/>
</dbReference>
<dbReference type="CDD" id="cd06257">
    <property type="entry name" value="DnaJ"/>
    <property type="match status" value="1"/>
</dbReference>
<accession>A0A0H2S269</accession>
<feature type="transmembrane region" description="Helical" evidence="3">
    <location>
        <begin position="161"/>
        <end position="178"/>
    </location>
</feature>
<dbReference type="Proteomes" id="UP000053477">
    <property type="component" value="Unassembled WGS sequence"/>
</dbReference>
<name>A0A0H2S269_9AGAM</name>
<dbReference type="PANTHER" id="PTHR44360">
    <property type="entry name" value="DNAJ HOMOLOG SUBFAMILY B MEMBER 9"/>
    <property type="match status" value="1"/>
</dbReference>
<dbReference type="PROSITE" id="PS50076">
    <property type="entry name" value="DNAJ_2"/>
    <property type="match status" value="1"/>
</dbReference>
<dbReference type="SUPFAM" id="SSF46565">
    <property type="entry name" value="Chaperone J-domain"/>
    <property type="match status" value="1"/>
</dbReference>
<dbReference type="AlphaFoldDB" id="A0A0H2S269"/>
<dbReference type="Pfam" id="PF00226">
    <property type="entry name" value="DnaJ"/>
    <property type="match status" value="1"/>
</dbReference>
<feature type="compositionally biased region" description="Low complexity" evidence="2">
    <location>
        <begin position="423"/>
        <end position="436"/>
    </location>
</feature>
<feature type="domain" description="J" evidence="4">
    <location>
        <begin position="79"/>
        <end position="142"/>
    </location>
</feature>
<dbReference type="InterPro" id="IPR051948">
    <property type="entry name" value="Hsp70_co-chaperone_J-domain"/>
</dbReference>
<dbReference type="InterPro" id="IPR036869">
    <property type="entry name" value="J_dom_sf"/>
</dbReference>
<evidence type="ECO:0000313" key="5">
    <source>
        <dbReference type="EMBL" id="KLO11096.1"/>
    </source>
</evidence>
<reference evidence="5 6" key="1">
    <citation type="submission" date="2015-04" db="EMBL/GenBank/DDBJ databases">
        <title>Complete genome sequence of Schizopora paradoxa KUC8140, a cosmopolitan wood degrader in East Asia.</title>
        <authorList>
            <consortium name="DOE Joint Genome Institute"/>
            <person name="Min B."/>
            <person name="Park H."/>
            <person name="Jang Y."/>
            <person name="Kim J.-J."/>
            <person name="Kim K.H."/>
            <person name="Pangilinan J."/>
            <person name="Lipzen A."/>
            <person name="Riley R."/>
            <person name="Grigoriev I.V."/>
            <person name="Spatafora J.W."/>
            <person name="Choi I.-G."/>
        </authorList>
    </citation>
    <scope>NUCLEOTIDE SEQUENCE [LARGE SCALE GENOMIC DNA]</scope>
    <source>
        <strain evidence="5 6">KUC8140</strain>
    </source>
</reference>
<dbReference type="SMART" id="SM00271">
    <property type="entry name" value="DnaJ"/>
    <property type="match status" value="1"/>
</dbReference>
<keyword evidence="3" id="KW-1133">Transmembrane helix</keyword>
<keyword evidence="3" id="KW-0472">Membrane</keyword>
<feature type="transmembrane region" description="Helical" evidence="3">
    <location>
        <begin position="230"/>
        <end position="251"/>
    </location>
</feature>
<dbReference type="GO" id="GO:0005783">
    <property type="term" value="C:endoplasmic reticulum"/>
    <property type="evidence" value="ECO:0007669"/>
    <property type="project" value="TreeGrafter"/>
</dbReference>
<dbReference type="Gene3D" id="1.10.287.110">
    <property type="entry name" value="DnaJ domain"/>
    <property type="match status" value="1"/>
</dbReference>
<dbReference type="InterPro" id="IPR001623">
    <property type="entry name" value="DnaJ_domain"/>
</dbReference>
<evidence type="ECO:0000256" key="2">
    <source>
        <dbReference type="SAM" id="MobiDB-lite"/>
    </source>
</evidence>
<gene>
    <name evidence="5" type="ORF">SCHPADRAFT_942352</name>
</gene>
<evidence type="ECO:0000259" key="4">
    <source>
        <dbReference type="PROSITE" id="PS50076"/>
    </source>
</evidence>
<feature type="region of interest" description="Disordered" evidence="2">
    <location>
        <begin position="356"/>
        <end position="436"/>
    </location>
</feature>
<dbReference type="GO" id="GO:0051087">
    <property type="term" value="F:protein-folding chaperone binding"/>
    <property type="evidence" value="ECO:0007669"/>
    <property type="project" value="TreeGrafter"/>
</dbReference>
<evidence type="ECO:0000256" key="3">
    <source>
        <dbReference type="SAM" id="Phobius"/>
    </source>
</evidence>
<keyword evidence="3" id="KW-0812">Transmembrane</keyword>
<dbReference type="EMBL" id="KQ086009">
    <property type="protein sequence ID" value="KLO11096.1"/>
    <property type="molecule type" value="Genomic_DNA"/>
</dbReference>
<proteinExistence type="predicted"/>
<feature type="compositionally biased region" description="Low complexity" evidence="2">
    <location>
        <begin position="373"/>
        <end position="389"/>
    </location>
</feature>
<dbReference type="InParanoid" id="A0A0H2S269"/>